<feature type="domain" description="Sulfatase N-terminal" evidence="5">
    <location>
        <begin position="26"/>
        <end position="138"/>
    </location>
</feature>
<evidence type="ECO:0000256" key="2">
    <source>
        <dbReference type="ARBA" id="ARBA00022723"/>
    </source>
</evidence>
<dbReference type="InterPro" id="IPR017850">
    <property type="entry name" value="Alkaline_phosphatase_core_sf"/>
</dbReference>
<dbReference type="GO" id="GO:0004065">
    <property type="term" value="F:arylsulfatase activity"/>
    <property type="evidence" value="ECO:0007669"/>
    <property type="project" value="TreeGrafter"/>
</dbReference>
<dbReference type="PANTHER" id="PTHR42693">
    <property type="entry name" value="ARYLSULFATASE FAMILY MEMBER"/>
    <property type="match status" value="1"/>
</dbReference>
<protein>
    <recommendedName>
        <fullName evidence="5">Sulfatase N-terminal domain-containing protein</fullName>
    </recommendedName>
</protein>
<sequence length="172" mass="18915">MLWGSMKRILFLIGFLVVSSVHAAKPNIVFILADDMGYGDVQALNSKSKIPTPHLNRLAKEGMTFTDAHSPSAVCTPTRYGTLTGRYCWRSRMKRGVLGGYSAPLIEKNRSTVGTLLQSAGYHTAAIGKWHLGMNMTRRAGGKTFKDRWDGDGNVDFTKPIADGPITRGFHE</sequence>
<dbReference type="SUPFAM" id="SSF53649">
    <property type="entry name" value="Alkaline phosphatase-like"/>
    <property type="match status" value="1"/>
</dbReference>
<accession>A0A382WP25</accession>
<dbReference type="Pfam" id="PF00884">
    <property type="entry name" value="Sulfatase"/>
    <property type="match status" value="1"/>
</dbReference>
<name>A0A382WP25_9ZZZZ</name>
<evidence type="ECO:0000256" key="3">
    <source>
        <dbReference type="ARBA" id="ARBA00022801"/>
    </source>
</evidence>
<dbReference type="PANTHER" id="PTHR42693:SF53">
    <property type="entry name" value="ENDO-4-O-SULFATASE"/>
    <property type="match status" value="1"/>
</dbReference>
<gene>
    <name evidence="6" type="ORF">METZ01_LOCUS412969</name>
</gene>
<dbReference type="InterPro" id="IPR024607">
    <property type="entry name" value="Sulfatase_CS"/>
</dbReference>
<feature type="non-terminal residue" evidence="6">
    <location>
        <position position="172"/>
    </location>
</feature>
<organism evidence="6">
    <name type="scientific">marine metagenome</name>
    <dbReference type="NCBI Taxonomy" id="408172"/>
    <lineage>
        <taxon>unclassified sequences</taxon>
        <taxon>metagenomes</taxon>
        <taxon>ecological metagenomes</taxon>
    </lineage>
</organism>
<dbReference type="InterPro" id="IPR000917">
    <property type="entry name" value="Sulfatase_N"/>
</dbReference>
<evidence type="ECO:0000259" key="5">
    <source>
        <dbReference type="Pfam" id="PF00884"/>
    </source>
</evidence>
<comment type="similarity">
    <text evidence="1">Belongs to the sulfatase family.</text>
</comment>
<reference evidence="6" key="1">
    <citation type="submission" date="2018-05" db="EMBL/GenBank/DDBJ databases">
        <authorList>
            <person name="Lanie J.A."/>
            <person name="Ng W.-L."/>
            <person name="Kazmierczak K.M."/>
            <person name="Andrzejewski T.M."/>
            <person name="Davidsen T.M."/>
            <person name="Wayne K.J."/>
            <person name="Tettelin H."/>
            <person name="Glass J.I."/>
            <person name="Rusch D."/>
            <person name="Podicherti R."/>
            <person name="Tsui H.-C.T."/>
            <person name="Winkler M.E."/>
        </authorList>
    </citation>
    <scope>NUCLEOTIDE SEQUENCE</scope>
</reference>
<evidence type="ECO:0000313" key="6">
    <source>
        <dbReference type="EMBL" id="SVD60115.1"/>
    </source>
</evidence>
<keyword evidence="4" id="KW-0106">Calcium</keyword>
<dbReference type="InterPro" id="IPR050738">
    <property type="entry name" value="Sulfatase"/>
</dbReference>
<evidence type="ECO:0000256" key="4">
    <source>
        <dbReference type="ARBA" id="ARBA00022837"/>
    </source>
</evidence>
<keyword evidence="2" id="KW-0479">Metal-binding</keyword>
<dbReference type="PROSITE" id="PS00149">
    <property type="entry name" value="SULFATASE_2"/>
    <property type="match status" value="1"/>
</dbReference>
<dbReference type="GO" id="GO:0046872">
    <property type="term" value="F:metal ion binding"/>
    <property type="evidence" value="ECO:0007669"/>
    <property type="project" value="UniProtKB-KW"/>
</dbReference>
<dbReference type="Gene3D" id="3.40.720.10">
    <property type="entry name" value="Alkaline Phosphatase, subunit A"/>
    <property type="match status" value="1"/>
</dbReference>
<evidence type="ECO:0000256" key="1">
    <source>
        <dbReference type="ARBA" id="ARBA00008779"/>
    </source>
</evidence>
<dbReference type="EMBL" id="UINC01161114">
    <property type="protein sequence ID" value="SVD60115.1"/>
    <property type="molecule type" value="Genomic_DNA"/>
</dbReference>
<keyword evidence="3" id="KW-0378">Hydrolase</keyword>
<dbReference type="AlphaFoldDB" id="A0A382WP25"/>
<proteinExistence type="inferred from homology"/>